<feature type="domain" description="NodB homology" evidence="10">
    <location>
        <begin position="64"/>
        <end position="246"/>
    </location>
</feature>
<keyword evidence="5 9" id="KW-0732">Signal</keyword>
<evidence type="ECO:0000256" key="5">
    <source>
        <dbReference type="ARBA" id="ARBA00022729"/>
    </source>
</evidence>
<evidence type="ECO:0000256" key="1">
    <source>
        <dbReference type="ARBA" id="ARBA00001941"/>
    </source>
</evidence>
<dbReference type="CDD" id="cd10951">
    <property type="entry name" value="CE4_ClCDA_like"/>
    <property type="match status" value="1"/>
</dbReference>
<dbReference type="GO" id="GO:0016810">
    <property type="term" value="F:hydrolase activity, acting on carbon-nitrogen (but not peptide) bonds"/>
    <property type="evidence" value="ECO:0007669"/>
    <property type="project" value="InterPro"/>
</dbReference>
<dbReference type="EMBL" id="VSWC01000118">
    <property type="protein sequence ID" value="KAA1083982.1"/>
    <property type="molecule type" value="Genomic_DNA"/>
</dbReference>
<evidence type="ECO:0000256" key="3">
    <source>
        <dbReference type="ARBA" id="ARBA00022622"/>
    </source>
</evidence>
<comment type="cofactor">
    <cofactor evidence="1">
        <name>Co(2+)</name>
        <dbReference type="ChEBI" id="CHEBI:48828"/>
    </cofactor>
</comment>
<reference evidence="13 14" key="1">
    <citation type="submission" date="2019-05" db="EMBL/GenBank/DDBJ databases">
        <title>Emergence of the Ug99 lineage of the wheat stem rust pathogen through somatic hybridization.</title>
        <authorList>
            <person name="Li F."/>
            <person name="Upadhyaya N.M."/>
            <person name="Sperschneider J."/>
            <person name="Matny O."/>
            <person name="Nguyen-Phuc H."/>
            <person name="Mago R."/>
            <person name="Raley C."/>
            <person name="Miller M.E."/>
            <person name="Silverstein K.A.T."/>
            <person name="Henningsen E."/>
            <person name="Hirsch C.D."/>
            <person name="Visser B."/>
            <person name="Pretorius Z.A."/>
            <person name="Steffenson B.J."/>
            <person name="Schwessinger B."/>
            <person name="Dodds P.N."/>
            <person name="Figueroa M."/>
        </authorList>
    </citation>
    <scope>NUCLEOTIDE SEQUENCE [LARGE SCALE GENOMIC DNA]</scope>
    <source>
        <strain evidence="12">21-0</strain>
        <strain evidence="11 14">Ug99</strain>
    </source>
</reference>
<dbReference type="GO" id="GO:0046872">
    <property type="term" value="F:metal ion binding"/>
    <property type="evidence" value="ECO:0007669"/>
    <property type="project" value="UniProtKB-KW"/>
</dbReference>
<keyword evidence="6" id="KW-0378">Hydrolase</keyword>
<gene>
    <name evidence="12" type="ORF">PGT21_013450</name>
    <name evidence="11" type="ORF">PGTUg99_007232</name>
</gene>
<keyword evidence="3" id="KW-0472">Membrane</keyword>
<dbReference type="Gene3D" id="3.20.20.370">
    <property type="entry name" value="Glycoside hydrolase/deacetylase"/>
    <property type="match status" value="1"/>
</dbReference>
<protein>
    <recommendedName>
        <fullName evidence="10">NodB homology domain-containing protein</fullName>
    </recommendedName>
</protein>
<evidence type="ECO:0000256" key="9">
    <source>
        <dbReference type="SAM" id="SignalP"/>
    </source>
</evidence>
<dbReference type="GO" id="GO:0098552">
    <property type="term" value="C:side of membrane"/>
    <property type="evidence" value="ECO:0007669"/>
    <property type="project" value="UniProtKB-KW"/>
</dbReference>
<dbReference type="InterPro" id="IPR011330">
    <property type="entry name" value="Glyco_hydro/deAcase_b/a-brl"/>
</dbReference>
<keyword evidence="4" id="KW-0479">Metal-binding</keyword>
<dbReference type="SUPFAM" id="SSF88713">
    <property type="entry name" value="Glycoside hydrolase/deacetylase"/>
    <property type="match status" value="1"/>
</dbReference>
<evidence type="ECO:0000313" key="11">
    <source>
        <dbReference type="EMBL" id="KAA1066893.1"/>
    </source>
</evidence>
<evidence type="ECO:0000259" key="10">
    <source>
        <dbReference type="PROSITE" id="PS51677"/>
    </source>
</evidence>
<sequence length="287" mass="31602">MSNPKMIGSRGLRLITFITTLVLLLNNEQVIGATINHEQSLDKRGLHARAGGAVPVYTTCTAPGSFALTFDDGPYDLGSKLDATLDASNSKASFFINGNNYGCIYDYADTLVERFNKGHLIASHTWSHVHLNQGTYQQISHQLDLMEKAMVKILGVKPLYFRPPYGEYNDVVLQVLRDRGYKGLIMWSQDSGDSLASPPSSSEIVQSYGSYPEKSIVLNHETKSLTVNEVMPRVIPNLKQKGFSFKTVPDCLNLGSNPSDWYVSVQKPGTKDSSWTCSGTPAPGKFE</sequence>
<keyword evidence="13" id="KW-1185">Reference proteome</keyword>
<evidence type="ECO:0000256" key="4">
    <source>
        <dbReference type="ARBA" id="ARBA00022723"/>
    </source>
</evidence>
<keyword evidence="7" id="KW-0119">Carbohydrate metabolism</keyword>
<keyword evidence="8" id="KW-0449">Lipoprotein</keyword>
<evidence type="ECO:0000256" key="7">
    <source>
        <dbReference type="ARBA" id="ARBA00023277"/>
    </source>
</evidence>
<evidence type="ECO:0000313" key="12">
    <source>
        <dbReference type="EMBL" id="KAA1083982.1"/>
    </source>
</evidence>
<dbReference type="OrthoDB" id="2125469at2759"/>
<comment type="caution">
    <text evidence="12">The sequence shown here is derived from an EMBL/GenBank/DDBJ whole genome shotgun (WGS) entry which is preliminary data.</text>
</comment>
<accession>A0A5B0N5G8</accession>
<proteinExistence type="predicted"/>
<dbReference type="PANTHER" id="PTHR46471:SF2">
    <property type="entry name" value="CHITIN DEACETYLASE-RELATED"/>
    <property type="match status" value="1"/>
</dbReference>
<evidence type="ECO:0000256" key="2">
    <source>
        <dbReference type="ARBA" id="ARBA00004609"/>
    </source>
</evidence>
<dbReference type="Proteomes" id="UP000325313">
    <property type="component" value="Unassembled WGS sequence"/>
</dbReference>
<evidence type="ECO:0000256" key="8">
    <source>
        <dbReference type="ARBA" id="ARBA00023288"/>
    </source>
</evidence>
<evidence type="ECO:0000313" key="14">
    <source>
        <dbReference type="Proteomes" id="UP000325313"/>
    </source>
</evidence>
<keyword evidence="3" id="KW-0325">Glycoprotein</keyword>
<dbReference type="GO" id="GO:0005975">
    <property type="term" value="P:carbohydrate metabolic process"/>
    <property type="evidence" value="ECO:0007669"/>
    <property type="project" value="InterPro"/>
</dbReference>
<dbReference type="PANTHER" id="PTHR46471">
    <property type="entry name" value="CHITIN DEACETYLASE"/>
    <property type="match status" value="1"/>
</dbReference>
<dbReference type="GO" id="GO:0005886">
    <property type="term" value="C:plasma membrane"/>
    <property type="evidence" value="ECO:0007669"/>
    <property type="project" value="UniProtKB-SubCell"/>
</dbReference>
<name>A0A5B0N5G8_PUCGR</name>
<dbReference type="AlphaFoldDB" id="A0A5B0N5G8"/>
<dbReference type="Proteomes" id="UP000324748">
    <property type="component" value="Unassembled WGS sequence"/>
</dbReference>
<feature type="chain" id="PRO_5033473702" description="NodB homology domain-containing protein" evidence="9">
    <location>
        <begin position="33"/>
        <end position="287"/>
    </location>
</feature>
<evidence type="ECO:0000256" key="6">
    <source>
        <dbReference type="ARBA" id="ARBA00022801"/>
    </source>
</evidence>
<keyword evidence="3" id="KW-0336">GPI-anchor</keyword>
<comment type="subcellular location">
    <subcellularLocation>
        <location evidence="2">Cell membrane</location>
        <topology evidence="2">Lipid-anchor</topology>
        <topology evidence="2">GPI-anchor</topology>
    </subcellularLocation>
</comment>
<feature type="signal peptide" evidence="9">
    <location>
        <begin position="1"/>
        <end position="32"/>
    </location>
</feature>
<dbReference type="PROSITE" id="PS51677">
    <property type="entry name" value="NODB"/>
    <property type="match status" value="1"/>
</dbReference>
<evidence type="ECO:0000313" key="13">
    <source>
        <dbReference type="Proteomes" id="UP000324748"/>
    </source>
</evidence>
<dbReference type="EMBL" id="VDEP01000508">
    <property type="protein sequence ID" value="KAA1066893.1"/>
    <property type="molecule type" value="Genomic_DNA"/>
</dbReference>
<organism evidence="12 13">
    <name type="scientific">Puccinia graminis f. sp. tritici</name>
    <dbReference type="NCBI Taxonomy" id="56615"/>
    <lineage>
        <taxon>Eukaryota</taxon>
        <taxon>Fungi</taxon>
        <taxon>Dikarya</taxon>
        <taxon>Basidiomycota</taxon>
        <taxon>Pucciniomycotina</taxon>
        <taxon>Pucciniomycetes</taxon>
        <taxon>Pucciniales</taxon>
        <taxon>Pucciniaceae</taxon>
        <taxon>Puccinia</taxon>
    </lineage>
</organism>
<dbReference type="Pfam" id="PF01522">
    <property type="entry name" value="Polysacc_deac_1"/>
    <property type="match status" value="1"/>
</dbReference>
<dbReference type="InterPro" id="IPR002509">
    <property type="entry name" value="NODB_dom"/>
</dbReference>